<dbReference type="Pfam" id="PF10401">
    <property type="entry name" value="IRF-3"/>
    <property type="match status" value="1"/>
</dbReference>
<dbReference type="GO" id="GO:0003700">
    <property type="term" value="F:DNA-binding transcription factor activity"/>
    <property type="evidence" value="ECO:0007669"/>
    <property type="project" value="InterPro"/>
</dbReference>
<evidence type="ECO:0000313" key="3">
    <source>
        <dbReference type="Proteomes" id="UP000694391"/>
    </source>
</evidence>
<dbReference type="InterPro" id="IPR008984">
    <property type="entry name" value="SMAD_FHA_dom_sf"/>
</dbReference>
<reference evidence="2" key="2">
    <citation type="submission" date="2025-09" db="UniProtKB">
        <authorList>
            <consortium name="Ensembl"/>
        </authorList>
    </citation>
    <scope>IDENTIFICATION</scope>
</reference>
<dbReference type="SUPFAM" id="SSF49879">
    <property type="entry name" value="SMAD/FHA domain"/>
    <property type="match status" value="1"/>
</dbReference>
<organism evidence="2 3">
    <name type="scientific">Canis lupus dingo</name>
    <name type="common">dingo</name>
    <dbReference type="NCBI Taxonomy" id="286419"/>
    <lineage>
        <taxon>Eukaryota</taxon>
        <taxon>Metazoa</taxon>
        <taxon>Chordata</taxon>
        <taxon>Craniata</taxon>
        <taxon>Vertebrata</taxon>
        <taxon>Euteleostomi</taxon>
        <taxon>Mammalia</taxon>
        <taxon>Eutheria</taxon>
        <taxon>Laurasiatheria</taxon>
        <taxon>Carnivora</taxon>
        <taxon>Caniformia</taxon>
        <taxon>Canidae</taxon>
        <taxon>Canis</taxon>
    </lineage>
</organism>
<proteinExistence type="predicted"/>
<dbReference type="Ensembl" id="ENSCAFT00020009904.1">
    <property type="protein sequence ID" value="ENSCAFP00020008513.1"/>
    <property type="gene ID" value="ENSCAFG00020006928.1"/>
</dbReference>
<feature type="domain" description="Interferon regulatory factor-3" evidence="1">
    <location>
        <begin position="3"/>
        <end position="53"/>
    </location>
</feature>
<accession>A0A8C0K3H3</accession>
<dbReference type="InterPro" id="IPR019471">
    <property type="entry name" value="Interferon_reg_factor-3"/>
</dbReference>
<dbReference type="Gene3D" id="2.60.200.10">
    <property type="match status" value="1"/>
</dbReference>
<reference evidence="2" key="1">
    <citation type="submission" date="2025-08" db="UniProtKB">
        <authorList>
            <consortium name="Ensembl"/>
        </authorList>
    </citation>
    <scope>IDENTIFICATION</scope>
</reference>
<name>A0A8C0K3H3_CANLU</name>
<evidence type="ECO:0000313" key="2">
    <source>
        <dbReference type="Ensembl" id="ENSCAFP00020008513.1"/>
    </source>
</evidence>
<dbReference type="Proteomes" id="UP000694391">
    <property type="component" value="Unplaced"/>
</dbReference>
<dbReference type="AlphaFoldDB" id="A0A8C0K3H3"/>
<sequence length="90" mass="10209">MAEFRARRRRGSPYYTIYLGFGQDLSAGRPKEKSLVLVKLEPRLCRAHLEYVQREGVSSLDSSSLGLCLSSSNSLYEDLEHFLMEVEPPA</sequence>
<protein>
    <submittedName>
        <fullName evidence="2">Interferon regulatory factor 7</fullName>
    </submittedName>
</protein>
<dbReference type="GeneTree" id="ENSGT00940000160931"/>
<dbReference type="InterPro" id="IPR017855">
    <property type="entry name" value="SMAD-like_dom_sf"/>
</dbReference>
<evidence type="ECO:0000259" key="1">
    <source>
        <dbReference type="Pfam" id="PF10401"/>
    </source>
</evidence>
<keyword evidence="3" id="KW-1185">Reference proteome</keyword>